<gene>
    <name evidence="1" type="ORF">MSHI_04800</name>
</gene>
<dbReference type="EMBL" id="AP022575">
    <property type="protein sequence ID" value="BBX72574.1"/>
    <property type="molecule type" value="Genomic_DNA"/>
</dbReference>
<proteinExistence type="predicted"/>
<sequence length="69" mass="7300">MGPGHRFCVETYHVIEDQVIEERTYARACTSVADAPRVVSRTPSALCLAGDGGADVAVWVSGPKLRGAV</sequence>
<reference evidence="1 2" key="1">
    <citation type="journal article" date="2019" name="Emerg. Microbes Infect.">
        <title>Comprehensive subspecies identification of 175 nontuberculous mycobacteria species based on 7547 genomic profiles.</title>
        <authorList>
            <person name="Matsumoto Y."/>
            <person name="Kinjo T."/>
            <person name="Motooka D."/>
            <person name="Nabeya D."/>
            <person name="Jung N."/>
            <person name="Uechi K."/>
            <person name="Horii T."/>
            <person name="Iida T."/>
            <person name="Fujita J."/>
            <person name="Nakamura S."/>
        </authorList>
    </citation>
    <scope>NUCLEOTIDE SEQUENCE [LARGE SCALE GENOMIC DNA]</scope>
    <source>
        <strain evidence="1 2">JCM 14233</strain>
    </source>
</reference>
<accession>A0A7I7MJR6</accession>
<protein>
    <submittedName>
        <fullName evidence="1">Uncharacterized protein</fullName>
    </submittedName>
</protein>
<organism evidence="1 2">
    <name type="scientific">Mycobacterium shinjukuense</name>
    <dbReference type="NCBI Taxonomy" id="398694"/>
    <lineage>
        <taxon>Bacteria</taxon>
        <taxon>Bacillati</taxon>
        <taxon>Actinomycetota</taxon>
        <taxon>Actinomycetes</taxon>
        <taxon>Mycobacteriales</taxon>
        <taxon>Mycobacteriaceae</taxon>
        <taxon>Mycobacterium</taxon>
    </lineage>
</organism>
<evidence type="ECO:0000313" key="1">
    <source>
        <dbReference type="EMBL" id="BBX72574.1"/>
    </source>
</evidence>
<name>A0A7I7MJR6_9MYCO</name>
<dbReference type="AlphaFoldDB" id="A0A7I7MJR6"/>
<evidence type="ECO:0000313" key="2">
    <source>
        <dbReference type="Proteomes" id="UP000467236"/>
    </source>
</evidence>
<keyword evidence="2" id="KW-1185">Reference proteome</keyword>
<dbReference type="Proteomes" id="UP000467236">
    <property type="component" value="Chromosome"/>
</dbReference>
<dbReference type="KEGG" id="mshj:MSHI_04800"/>